<dbReference type="GO" id="GO:0015074">
    <property type="term" value="P:DNA integration"/>
    <property type="evidence" value="ECO:0007669"/>
    <property type="project" value="UniProtKB-KW"/>
</dbReference>
<keyword evidence="3" id="KW-0255">Endonuclease</keyword>
<evidence type="ECO:0000313" key="14">
    <source>
        <dbReference type="Proteomes" id="UP000006727"/>
    </source>
</evidence>
<gene>
    <name evidence="12" type="ORF">PHYPA_008439</name>
</gene>
<keyword evidence="5" id="KW-0460">Magnesium</keyword>
<evidence type="ECO:0000256" key="4">
    <source>
        <dbReference type="ARBA" id="ARBA00022801"/>
    </source>
</evidence>
<dbReference type="InParanoid" id="A0A2K1KE59"/>
<evidence type="ECO:0000313" key="13">
    <source>
        <dbReference type="EnsemblPlants" id="Pp3c6_3350V3.1"/>
    </source>
</evidence>
<keyword evidence="8" id="KW-0239">DNA-directed DNA polymerase</keyword>
<evidence type="ECO:0000259" key="11">
    <source>
        <dbReference type="Pfam" id="PF00098"/>
    </source>
</evidence>
<dbReference type="EnsemblPlants" id="Pp3c6_3350V3.1">
    <property type="protein sequence ID" value="Pp3c6_3350V3.1"/>
    <property type="gene ID" value="Pp3c6_3350"/>
</dbReference>
<dbReference type="Pfam" id="PF00098">
    <property type="entry name" value="zf-CCHC"/>
    <property type="match status" value="1"/>
</dbReference>
<dbReference type="GO" id="GO:0004519">
    <property type="term" value="F:endonuclease activity"/>
    <property type="evidence" value="ECO:0007669"/>
    <property type="project" value="UniProtKB-KW"/>
</dbReference>
<feature type="compositionally biased region" description="Polar residues" evidence="10">
    <location>
        <begin position="62"/>
        <end position="71"/>
    </location>
</feature>
<dbReference type="GO" id="GO:0008270">
    <property type="term" value="F:zinc ion binding"/>
    <property type="evidence" value="ECO:0007669"/>
    <property type="project" value="InterPro"/>
</dbReference>
<dbReference type="PANTHER" id="PTHR42648:SF11">
    <property type="entry name" value="TRANSPOSON TY4-P GAG-POL POLYPROTEIN"/>
    <property type="match status" value="1"/>
</dbReference>
<dbReference type="GO" id="GO:0003964">
    <property type="term" value="F:RNA-directed DNA polymerase activity"/>
    <property type="evidence" value="ECO:0007669"/>
    <property type="project" value="UniProtKB-KW"/>
</dbReference>
<dbReference type="Gramene" id="Pp3c6_3350V3.1">
    <property type="protein sequence ID" value="Pp3c6_3350V3.1"/>
    <property type="gene ID" value="Pp3c6_3350"/>
</dbReference>
<dbReference type="InterPro" id="IPR039537">
    <property type="entry name" value="Retrotran_Ty1/copia-like"/>
</dbReference>
<dbReference type="EMBL" id="ABEU02000006">
    <property type="protein sequence ID" value="PNR52065.1"/>
    <property type="molecule type" value="Genomic_DNA"/>
</dbReference>
<evidence type="ECO:0000313" key="12">
    <source>
        <dbReference type="EMBL" id="PNR52065.1"/>
    </source>
</evidence>
<evidence type="ECO:0000256" key="10">
    <source>
        <dbReference type="SAM" id="MobiDB-lite"/>
    </source>
</evidence>
<evidence type="ECO:0000256" key="3">
    <source>
        <dbReference type="ARBA" id="ARBA00022759"/>
    </source>
</evidence>
<evidence type="ECO:0000256" key="1">
    <source>
        <dbReference type="ARBA" id="ARBA00022722"/>
    </source>
</evidence>
<dbReference type="PANTHER" id="PTHR42648">
    <property type="entry name" value="TRANSPOSASE, PUTATIVE-RELATED"/>
    <property type="match status" value="1"/>
</dbReference>
<feature type="domain" description="CCHC-type" evidence="11">
    <location>
        <begin position="97"/>
        <end position="110"/>
    </location>
</feature>
<evidence type="ECO:0000256" key="9">
    <source>
        <dbReference type="ARBA" id="ARBA00023172"/>
    </source>
</evidence>
<dbReference type="GO" id="GO:0003676">
    <property type="term" value="F:nucleic acid binding"/>
    <property type="evidence" value="ECO:0007669"/>
    <property type="project" value="InterPro"/>
</dbReference>
<feature type="region of interest" description="Disordered" evidence="10">
    <location>
        <begin position="56"/>
        <end position="91"/>
    </location>
</feature>
<keyword evidence="1" id="KW-0540">Nuclease</keyword>
<keyword evidence="9" id="KW-0233">DNA recombination</keyword>
<evidence type="ECO:0000256" key="7">
    <source>
        <dbReference type="ARBA" id="ARBA00022918"/>
    </source>
</evidence>
<reference evidence="12 14" key="2">
    <citation type="journal article" date="2018" name="Plant J.">
        <title>The Physcomitrella patens chromosome-scale assembly reveals moss genome structure and evolution.</title>
        <authorList>
            <person name="Lang D."/>
            <person name="Ullrich K.K."/>
            <person name="Murat F."/>
            <person name="Fuchs J."/>
            <person name="Jenkins J."/>
            <person name="Haas F.B."/>
            <person name="Piednoel M."/>
            <person name="Gundlach H."/>
            <person name="Van Bel M."/>
            <person name="Meyberg R."/>
            <person name="Vives C."/>
            <person name="Morata J."/>
            <person name="Symeonidi A."/>
            <person name="Hiss M."/>
            <person name="Muchero W."/>
            <person name="Kamisugi Y."/>
            <person name="Saleh O."/>
            <person name="Blanc G."/>
            <person name="Decker E.L."/>
            <person name="van Gessel N."/>
            <person name="Grimwood J."/>
            <person name="Hayes R.D."/>
            <person name="Graham S.W."/>
            <person name="Gunter L.E."/>
            <person name="McDaniel S.F."/>
            <person name="Hoernstein S.N.W."/>
            <person name="Larsson A."/>
            <person name="Li F.W."/>
            <person name="Perroud P.F."/>
            <person name="Phillips J."/>
            <person name="Ranjan P."/>
            <person name="Rokshar D.S."/>
            <person name="Rothfels C.J."/>
            <person name="Schneider L."/>
            <person name="Shu S."/>
            <person name="Stevenson D.W."/>
            <person name="Thummler F."/>
            <person name="Tillich M."/>
            <person name="Villarreal Aguilar J.C."/>
            <person name="Widiez T."/>
            <person name="Wong G.K."/>
            <person name="Wymore A."/>
            <person name="Zhang Y."/>
            <person name="Zimmer A.D."/>
            <person name="Quatrano R.S."/>
            <person name="Mayer K.F.X."/>
            <person name="Goodstein D."/>
            <person name="Casacuberta J.M."/>
            <person name="Vandepoele K."/>
            <person name="Reski R."/>
            <person name="Cuming A.C."/>
            <person name="Tuskan G.A."/>
            <person name="Maumus F."/>
            <person name="Salse J."/>
            <person name="Schmutz J."/>
            <person name="Rensing S.A."/>
        </authorList>
    </citation>
    <scope>NUCLEOTIDE SEQUENCE [LARGE SCALE GENOMIC DNA]</scope>
    <source>
        <strain evidence="13 14">cv. Gransden 2004</strain>
    </source>
</reference>
<evidence type="ECO:0000256" key="8">
    <source>
        <dbReference type="ARBA" id="ARBA00022932"/>
    </source>
</evidence>
<keyword evidence="6" id="KW-0229">DNA integration</keyword>
<keyword evidence="8" id="KW-0808">Transferase</keyword>
<proteinExistence type="predicted"/>
<reference evidence="12 14" key="1">
    <citation type="journal article" date="2008" name="Science">
        <title>The Physcomitrella genome reveals evolutionary insights into the conquest of land by plants.</title>
        <authorList>
            <person name="Rensing S."/>
            <person name="Lang D."/>
            <person name="Zimmer A."/>
            <person name="Terry A."/>
            <person name="Salamov A."/>
            <person name="Shapiro H."/>
            <person name="Nishiyama T."/>
            <person name="Perroud P.-F."/>
            <person name="Lindquist E."/>
            <person name="Kamisugi Y."/>
            <person name="Tanahashi T."/>
            <person name="Sakakibara K."/>
            <person name="Fujita T."/>
            <person name="Oishi K."/>
            <person name="Shin-I T."/>
            <person name="Kuroki Y."/>
            <person name="Toyoda A."/>
            <person name="Suzuki Y."/>
            <person name="Hashimoto A."/>
            <person name="Yamaguchi K."/>
            <person name="Sugano A."/>
            <person name="Kohara Y."/>
            <person name="Fujiyama A."/>
            <person name="Anterola A."/>
            <person name="Aoki S."/>
            <person name="Ashton N."/>
            <person name="Barbazuk W.B."/>
            <person name="Barker E."/>
            <person name="Bennetzen J."/>
            <person name="Bezanilla M."/>
            <person name="Blankenship R."/>
            <person name="Cho S.H."/>
            <person name="Dutcher S."/>
            <person name="Estelle M."/>
            <person name="Fawcett J.A."/>
            <person name="Gundlach H."/>
            <person name="Hanada K."/>
            <person name="Heyl A."/>
            <person name="Hicks K.A."/>
            <person name="Hugh J."/>
            <person name="Lohr M."/>
            <person name="Mayer K."/>
            <person name="Melkozernov A."/>
            <person name="Murata T."/>
            <person name="Nelson D."/>
            <person name="Pils B."/>
            <person name="Prigge M."/>
            <person name="Reiss B."/>
            <person name="Renner T."/>
            <person name="Rombauts S."/>
            <person name="Rushton P."/>
            <person name="Sanderfoot A."/>
            <person name="Schween G."/>
            <person name="Shiu S.-H."/>
            <person name="Stueber K."/>
            <person name="Theodoulou F.L."/>
            <person name="Tu H."/>
            <person name="Van de Peer Y."/>
            <person name="Verrier P.J."/>
            <person name="Waters E."/>
            <person name="Wood A."/>
            <person name="Yang L."/>
            <person name="Cove D."/>
            <person name="Cuming A."/>
            <person name="Hasebe M."/>
            <person name="Lucas S."/>
            <person name="Mishler D.B."/>
            <person name="Reski R."/>
            <person name="Grigoriev I."/>
            <person name="Quatrano R.S."/>
            <person name="Boore J.L."/>
        </authorList>
    </citation>
    <scope>NUCLEOTIDE SEQUENCE [LARGE SCALE GENOMIC DNA]</scope>
    <source>
        <strain evidence="13 14">cv. Gransden 2004</strain>
    </source>
</reference>
<name>A0A2K1KE59_PHYPA</name>
<sequence length="238" mass="27253">MKYETFVRILRIEKETQSLTSLASMLHMKETEMALRTEISKEALVFKIRNLLRGRQKPSCGAKSSNYFQTQARREPSSHRSNNRNVEERREHRFDQQCHQCGKPGHIAREWVIESGASRYFTGEQEFFLSIKDPSHRQFVATANGWMHTVKGQGDVQFSGHACFHTLSLINSEGLPKFKTEGIQCQQCLQGRQTRNSISKESTTRSSKRLDLTHINLCGPLSVASLSGTRYFILLVDD</sequence>
<keyword evidence="4" id="KW-0378">Hydrolase</keyword>
<keyword evidence="7" id="KW-0695">RNA-directed DNA polymerase</keyword>
<dbReference type="GO" id="GO:0006508">
    <property type="term" value="P:proteolysis"/>
    <property type="evidence" value="ECO:0007669"/>
    <property type="project" value="UniProtKB-KW"/>
</dbReference>
<dbReference type="InterPro" id="IPR001878">
    <property type="entry name" value="Znf_CCHC"/>
</dbReference>
<dbReference type="GO" id="GO:0006310">
    <property type="term" value="P:DNA recombination"/>
    <property type="evidence" value="ECO:0007669"/>
    <property type="project" value="UniProtKB-KW"/>
</dbReference>
<reference evidence="13" key="3">
    <citation type="submission" date="2020-12" db="UniProtKB">
        <authorList>
            <consortium name="EnsemblPlants"/>
        </authorList>
    </citation>
    <scope>IDENTIFICATION</scope>
</reference>
<dbReference type="Proteomes" id="UP000006727">
    <property type="component" value="Chromosome 6"/>
</dbReference>
<evidence type="ECO:0000256" key="5">
    <source>
        <dbReference type="ARBA" id="ARBA00022842"/>
    </source>
</evidence>
<evidence type="ECO:0000256" key="2">
    <source>
        <dbReference type="ARBA" id="ARBA00022723"/>
    </source>
</evidence>
<protein>
    <recommendedName>
        <fullName evidence="11">CCHC-type domain-containing protein</fullName>
    </recommendedName>
</protein>
<dbReference type="GO" id="GO:0008233">
    <property type="term" value="F:peptidase activity"/>
    <property type="evidence" value="ECO:0007669"/>
    <property type="project" value="UniProtKB-KW"/>
</dbReference>
<keyword evidence="2" id="KW-0479">Metal-binding</keyword>
<keyword evidence="14" id="KW-1185">Reference proteome</keyword>
<keyword evidence="8" id="KW-0548">Nucleotidyltransferase</keyword>
<dbReference type="GO" id="GO:0005524">
    <property type="term" value="F:ATP binding"/>
    <property type="evidence" value="ECO:0007669"/>
    <property type="project" value="UniProtKB-KW"/>
</dbReference>
<dbReference type="AlphaFoldDB" id="A0A2K1KE59"/>
<organism evidence="12">
    <name type="scientific">Physcomitrium patens</name>
    <name type="common">Spreading-leaved earth moss</name>
    <name type="synonym">Physcomitrella patens</name>
    <dbReference type="NCBI Taxonomy" id="3218"/>
    <lineage>
        <taxon>Eukaryota</taxon>
        <taxon>Viridiplantae</taxon>
        <taxon>Streptophyta</taxon>
        <taxon>Embryophyta</taxon>
        <taxon>Bryophyta</taxon>
        <taxon>Bryophytina</taxon>
        <taxon>Bryopsida</taxon>
        <taxon>Funariidae</taxon>
        <taxon>Funariales</taxon>
        <taxon>Funariaceae</taxon>
        <taxon>Physcomitrium</taxon>
    </lineage>
</organism>
<accession>A0A2K1KE59</accession>
<evidence type="ECO:0000256" key="6">
    <source>
        <dbReference type="ARBA" id="ARBA00022908"/>
    </source>
</evidence>
<dbReference type="GO" id="GO:0003887">
    <property type="term" value="F:DNA-directed DNA polymerase activity"/>
    <property type="evidence" value="ECO:0007669"/>
    <property type="project" value="UniProtKB-KW"/>
</dbReference>